<dbReference type="GO" id="GO:0052716">
    <property type="term" value="F:hydroquinone:oxygen oxidoreductase activity"/>
    <property type="evidence" value="ECO:0007669"/>
    <property type="project" value="UniProtKB-EC"/>
</dbReference>
<dbReference type="Gene3D" id="2.60.40.420">
    <property type="entry name" value="Cupredoxins - blue copper proteins"/>
    <property type="match status" value="3"/>
</dbReference>
<feature type="domain" description="Plastocyanin-like" evidence="14">
    <location>
        <begin position="172"/>
        <end position="324"/>
    </location>
</feature>
<dbReference type="CDD" id="cd13875">
    <property type="entry name" value="CuRO_2_LCC_plant"/>
    <property type="match status" value="1"/>
</dbReference>
<dbReference type="GO" id="GO:0046872">
    <property type="term" value="F:metal ion binding"/>
    <property type="evidence" value="ECO:0007669"/>
    <property type="project" value="UniProtKB-KW"/>
</dbReference>
<keyword evidence="11" id="KW-0325">Glycoprotein</keyword>
<evidence type="ECO:0000256" key="1">
    <source>
        <dbReference type="ARBA" id="ARBA00000349"/>
    </source>
</evidence>
<dbReference type="InterPro" id="IPR011706">
    <property type="entry name" value="Cu-oxidase_C"/>
</dbReference>
<accession>A0ABD3K695</accession>
<name>A0ABD3K695_EUCGL</name>
<evidence type="ECO:0000256" key="9">
    <source>
        <dbReference type="ARBA" id="ARBA00023002"/>
    </source>
</evidence>
<proteinExistence type="inferred from homology"/>
<evidence type="ECO:0000256" key="10">
    <source>
        <dbReference type="ARBA" id="ARBA00023008"/>
    </source>
</evidence>
<dbReference type="InterPro" id="IPR033138">
    <property type="entry name" value="Cu_oxidase_CS"/>
</dbReference>
<keyword evidence="18" id="KW-1185">Reference proteome</keyword>
<keyword evidence="6 13" id="KW-0964">Secreted</keyword>
<dbReference type="EMBL" id="JBJKBG010000006">
    <property type="protein sequence ID" value="KAL3735430.1"/>
    <property type="molecule type" value="Genomic_DNA"/>
</dbReference>
<dbReference type="CDD" id="cd13849">
    <property type="entry name" value="CuRO_1_LCC_plant"/>
    <property type="match status" value="1"/>
</dbReference>
<keyword evidence="9 13" id="KW-0560">Oxidoreductase</keyword>
<keyword evidence="8 13" id="KW-0677">Repeat</keyword>
<protein>
    <recommendedName>
        <fullName evidence="4 13">Laccase</fullName>
        <ecNumber evidence="4 13">1.10.3.2</ecNumber>
    </recommendedName>
    <alternativeName>
        <fullName evidence="13">Benzenediol:oxygen oxidoreductase</fullName>
    </alternativeName>
    <alternativeName>
        <fullName evidence="13">Diphenol oxidase</fullName>
    </alternativeName>
    <alternativeName>
        <fullName evidence="13">Urishiol oxidase</fullName>
    </alternativeName>
</protein>
<feature type="domain" description="Plastocyanin-like" evidence="16">
    <location>
        <begin position="45"/>
        <end position="157"/>
    </location>
</feature>
<dbReference type="Pfam" id="PF07732">
    <property type="entry name" value="Cu-oxidase_3"/>
    <property type="match status" value="1"/>
</dbReference>
<evidence type="ECO:0000256" key="12">
    <source>
        <dbReference type="ARBA" id="ARBA00023185"/>
    </source>
</evidence>
<comment type="caution">
    <text evidence="17">The sequence shown here is derived from an EMBL/GenBank/DDBJ whole genome shotgun (WGS) entry which is preliminary data.</text>
</comment>
<evidence type="ECO:0000256" key="7">
    <source>
        <dbReference type="ARBA" id="ARBA00022723"/>
    </source>
</evidence>
<evidence type="ECO:0000256" key="3">
    <source>
        <dbReference type="ARBA" id="ARBA00010609"/>
    </source>
</evidence>
<dbReference type="NCBIfam" id="TIGR03389">
    <property type="entry name" value="laccase"/>
    <property type="match status" value="1"/>
</dbReference>
<comment type="catalytic activity">
    <reaction evidence="1 13">
        <text>4 hydroquinone + O2 = 4 benzosemiquinone + 2 H2O</text>
        <dbReference type="Rhea" id="RHEA:11276"/>
        <dbReference type="ChEBI" id="CHEBI:15377"/>
        <dbReference type="ChEBI" id="CHEBI:15379"/>
        <dbReference type="ChEBI" id="CHEBI:17594"/>
        <dbReference type="ChEBI" id="CHEBI:17977"/>
        <dbReference type="EC" id="1.10.3.2"/>
    </reaction>
</comment>
<dbReference type="GO" id="GO:0046274">
    <property type="term" value="P:lignin catabolic process"/>
    <property type="evidence" value="ECO:0007669"/>
    <property type="project" value="UniProtKB-KW"/>
</dbReference>
<sequence>MNRVKMAIRPPFSATISPHAAIFFLLANVLLGAQASVHYYDFVLRETNITRNCTTMSLLTVNGSFPGPVIRVHKGDLVFVNVHNQGDYGITLHWHGVKQPRNPWSDGPEYITQCPIEPQTNFTYEVNFTDEEGTLWWHAHSDWTRATVHGAIVILPSEGSSFPFPEPDGEDIIVLGSWYEEEKLNEVLNEDLAAGSDVPRATGYMINGQFGDFVPCSKETTYHLFVDYGKTYLLRIVNAAVSAEHFFSIAKHNMTVVGMDGAYTKPVVTSYITIGPGQTMDVLLTTDQSLGRYYMAARRYSSEDTSVTAFSHINVTAILQYKGNYSLTSPPIFPSDTLPGFYDYFAAANFLAQLKSLANEEYPISVPLNISTRMFITASMNELLCANDSCASGDSKIATSLSNISWVNPSIDVLLAYYRNISGVYTSDFPDLPPMWYNFTGDDLSTSLAVAAEGTKVKVLNFNETVEIIFQGTNLLTGSETHPMHLHGHSFYVVGSGFKNFDNESDPQGYNLIDPPKVNTFSVPKKGWITIRFTANNPGVWFWHCHIDRHMSWGMDTAFIVLNGGTEETSMRPPPSYMPPCTDASKIALKETASFFGDVNQT</sequence>
<dbReference type="InterPro" id="IPR034289">
    <property type="entry name" value="CuRO_3_LCC"/>
</dbReference>
<evidence type="ECO:0000256" key="5">
    <source>
        <dbReference type="ARBA" id="ARBA00022523"/>
    </source>
</evidence>
<dbReference type="InterPro" id="IPR008972">
    <property type="entry name" value="Cupredoxin"/>
</dbReference>
<keyword evidence="5 13" id="KW-0052">Apoplast</keyword>
<dbReference type="InterPro" id="IPR017761">
    <property type="entry name" value="Laccase"/>
</dbReference>
<dbReference type="PROSITE" id="PS00079">
    <property type="entry name" value="MULTICOPPER_OXIDASE1"/>
    <property type="match status" value="1"/>
</dbReference>
<dbReference type="InterPro" id="IPR045087">
    <property type="entry name" value="Cu-oxidase_fam"/>
</dbReference>
<evidence type="ECO:0000256" key="2">
    <source>
        <dbReference type="ARBA" id="ARBA00004271"/>
    </source>
</evidence>
<comment type="similarity">
    <text evidence="3 13">Belongs to the multicopper oxidase family.</text>
</comment>
<evidence type="ECO:0000313" key="18">
    <source>
        <dbReference type="Proteomes" id="UP001634007"/>
    </source>
</evidence>
<evidence type="ECO:0000259" key="16">
    <source>
        <dbReference type="Pfam" id="PF07732"/>
    </source>
</evidence>
<dbReference type="InterPro" id="IPR011707">
    <property type="entry name" value="Cu-oxidase-like_N"/>
</dbReference>
<dbReference type="InterPro" id="IPR002355">
    <property type="entry name" value="Cu_oxidase_Cu_BS"/>
</dbReference>
<gene>
    <name evidence="17" type="ORF">ACJRO7_024545</name>
</gene>
<dbReference type="PANTHER" id="PTHR11709">
    <property type="entry name" value="MULTI-COPPER OXIDASE"/>
    <property type="match status" value="1"/>
</dbReference>
<dbReference type="Proteomes" id="UP001634007">
    <property type="component" value="Unassembled WGS sequence"/>
</dbReference>
<dbReference type="EC" id="1.10.3.2" evidence="4 13"/>
<organism evidence="17 18">
    <name type="scientific">Eucalyptus globulus</name>
    <name type="common">Tasmanian blue gum</name>
    <dbReference type="NCBI Taxonomy" id="34317"/>
    <lineage>
        <taxon>Eukaryota</taxon>
        <taxon>Viridiplantae</taxon>
        <taxon>Streptophyta</taxon>
        <taxon>Embryophyta</taxon>
        <taxon>Tracheophyta</taxon>
        <taxon>Spermatophyta</taxon>
        <taxon>Magnoliopsida</taxon>
        <taxon>eudicotyledons</taxon>
        <taxon>Gunneridae</taxon>
        <taxon>Pentapetalae</taxon>
        <taxon>rosids</taxon>
        <taxon>malvids</taxon>
        <taxon>Myrtales</taxon>
        <taxon>Myrtaceae</taxon>
        <taxon>Myrtoideae</taxon>
        <taxon>Eucalypteae</taxon>
        <taxon>Eucalyptus</taxon>
    </lineage>
</organism>
<comment type="cofactor">
    <cofactor evidence="13">
        <name>Cu cation</name>
        <dbReference type="ChEBI" id="CHEBI:23378"/>
    </cofactor>
    <text evidence="13">Binds 4 Cu cations per monomer.</text>
</comment>
<dbReference type="PANTHER" id="PTHR11709:SF261">
    <property type="entry name" value="LACCASE"/>
    <property type="match status" value="1"/>
</dbReference>
<evidence type="ECO:0000256" key="8">
    <source>
        <dbReference type="ARBA" id="ARBA00022737"/>
    </source>
</evidence>
<dbReference type="CDD" id="cd13897">
    <property type="entry name" value="CuRO_3_LCC_plant"/>
    <property type="match status" value="1"/>
</dbReference>
<comment type="subcellular location">
    <subcellularLocation>
        <location evidence="2 13">Secreted</location>
        <location evidence="2 13">Extracellular space</location>
        <location evidence="2 13">Apoplast</location>
    </subcellularLocation>
</comment>
<dbReference type="InterPro" id="IPR001117">
    <property type="entry name" value="Cu-oxidase_2nd"/>
</dbReference>
<evidence type="ECO:0000259" key="15">
    <source>
        <dbReference type="Pfam" id="PF07731"/>
    </source>
</evidence>
<evidence type="ECO:0000256" key="13">
    <source>
        <dbReference type="RuleBase" id="RU361119"/>
    </source>
</evidence>
<dbReference type="InterPro" id="IPR034285">
    <property type="entry name" value="CuRO_2_LCC"/>
</dbReference>
<dbReference type="Pfam" id="PF07731">
    <property type="entry name" value="Cu-oxidase_2"/>
    <property type="match status" value="1"/>
</dbReference>
<feature type="domain" description="Plastocyanin-like" evidence="15">
    <location>
        <begin position="435"/>
        <end position="563"/>
    </location>
</feature>
<keyword evidence="7 13" id="KW-0479">Metal-binding</keyword>
<evidence type="ECO:0000256" key="6">
    <source>
        <dbReference type="ARBA" id="ARBA00022525"/>
    </source>
</evidence>
<evidence type="ECO:0000256" key="11">
    <source>
        <dbReference type="ARBA" id="ARBA00023180"/>
    </source>
</evidence>
<dbReference type="AlphaFoldDB" id="A0ABD3K695"/>
<keyword evidence="12 13" id="KW-0439">Lignin degradation</keyword>
<keyword evidence="10 13" id="KW-0186">Copper</keyword>
<dbReference type="SUPFAM" id="SSF49503">
    <property type="entry name" value="Cupredoxins"/>
    <property type="match status" value="3"/>
</dbReference>
<dbReference type="InterPro" id="IPR034288">
    <property type="entry name" value="CuRO_1_LCC"/>
</dbReference>
<reference evidence="17 18" key="1">
    <citation type="submission" date="2024-11" db="EMBL/GenBank/DDBJ databases">
        <title>Chromosome-level genome assembly of Eucalyptus globulus Labill. provides insights into its genome evolution.</title>
        <authorList>
            <person name="Li X."/>
        </authorList>
    </citation>
    <scope>NUCLEOTIDE SEQUENCE [LARGE SCALE GENOMIC DNA]</scope>
    <source>
        <strain evidence="17">CL2024</strain>
        <tissue evidence="17">Fresh tender leaves</tissue>
    </source>
</reference>
<dbReference type="PROSITE" id="PS00080">
    <property type="entry name" value="MULTICOPPER_OXIDASE2"/>
    <property type="match status" value="1"/>
</dbReference>
<dbReference type="GO" id="GO:0048046">
    <property type="term" value="C:apoplast"/>
    <property type="evidence" value="ECO:0007669"/>
    <property type="project" value="UniProtKB-SubCell"/>
</dbReference>
<evidence type="ECO:0000256" key="4">
    <source>
        <dbReference type="ARBA" id="ARBA00012297"/>
    </source>
</evidence>
<evidence type="ECO:0000259" key="14">
    <source>
        <dbReference type="Pfam" id="PF00394"/>
    </source>
</evidence>
<evidence type="ECO:0000313" key="17">
    <source>
        <dbReference type="EMBL" id="KAL3735430.1"/>
    </source>
</evidence>
<comment type="function">
    <text evidence="13">Lignin degradation and detoxification of lignin-derived products.</text>
</comment>
<dbReference type="Pfam" id="PF00394">
    <property type="entry name" value="Cu-oxidase"/>
    <property type="match status" value="1"/>
</dbReference>